<proteinExistence type="predicted"/>
<gene>
    <name evidence="3" type="ORF">MNBD_GAMMA13-2127</name>
</gene>
<dbReference type="GO" id="GO:0008933">
    <property type="term" value="F:peptidoglycan lytic transglycosylase activity"/>
    <property type="evidence" value="ECO:0007669"/>
    <property type="project" value="TreeGrafter"/>
</dbReference>
<dbReference type="Pfam" id="PF00497">
    <property type="entry name" value="SBP_bac_3"/>
    <property type="match status" value="1"/>
</dbReference>
<protein>
    <submittedName>
        <fullName evidence="3">Membrane-bound lytic murein transglycosylase F</fullName>
    </submittedName>
</protein>
<dbReference type="Gene3D" id="3.40.190.10">
    <property type="entry name" value="Periplasmic binding protein-like II"/>
    <property type="match status" value="2"/>
</dbReference>
<dbReference type="InterPro" id="IPR001638">
    <property type="entry name" value="Solute-binding_3/MltF_N"/>
</dbReference>
<dbReference type="AlphaFoldDB" id="A0A3B0YCL5"/>
<name>A0A3B0YCL5_9ZZZZ</name>
<evidence type="ECO:0000259" key="2">
    <source>
        <dbReference type="Pfam" id="PF00497"/>
    </source>
</evidence>
<accession>A0A3B0YCL5</accession>
<sequence length="183" mass="20229">MLSCDLIPRSHLQRVQDDGVLKVLSRNSATTYYEGPYGLAGLEYDLAAGFADYLGVRLQLDTPDTLSQILSRIQAGYADIAAAGLTVTDERKQRLNFGDSYQSITSQLVYRVGTPSPRNLDTLSGSLEVVANSSHAEQLYSLQEEYPDLVFVENTELESEQLLSLVWEQVIDYTVADSNEVAI</sequence>
<dbReference type="PANTHER" id="PTHR35936">
    <property type="entry name" value="MEMBRANE-BOUND LYTIC MUREIN TRANSGLYCOSYLASE F"/>
    <property type="match status" value="1"/>
</dbReference>
<dbReference type="PANTHER" id="PTHR35936:SF32">
    <property type="entry name" value="MEMBRANE-BOUND LYTIC MUREIN TRANSGLYCOSYLASE F"/>
    <property type="match status" value="1"/>
</dbReference>
<dbReference type="GO" id="GO:0009279">
    <property type="term" value="C:cell outer membrane"/>
    <property type="evidence" value="ECO:0007669"/>
    <property type="project" value="TreeGrafter"/>
</dbReference>
<reference evidence="3" key="1">
    <citation type="submission" date="2018-06" db="EMBL/GenBank/DDBJ databases">
        <authorList>
            <person name="Zhirakovskaya E."/>
        </authorList>
    </citation>
    <scope>NUCLEOTIDE SEQUENCE</scope>
</reference>
<keyword evidence="1" id="KW-0732">Signal</keyword>
<organism evidence="3">
    <name type="scientific">hydrothermal vent metagenome</name>
    <dbReference type="NCBI Taxonomy" id="652676"/>
    <lineage>
        <taxon>unclassified sequences</taxon>
        <taxon>metagenomes</taxon>
        <taxon>ecological metagenomes</taxon>
    </lineage>
</organism>
<dbReference type="GO" id="GO:0009253">
    <property type="term" value="P:peptidoglycan catabolic process"/>
    <property type="evidence" value="ECO:0007669"/>
    <property type="project" value="TreeGrafter"/>
</dbReference>
<evidence type="ECO:0000313" key="3">
    <source>
        <dbReference type="EMBL" id="VAW77181.1"/>
    </source>
</evidence>
<feature type="non-terminal residue" evidence="3">
    <location>
        <position position="183"/>
    </location>
</feature>
<evidence type="ECO:0000256" key="1">
    <source>
        <dbReference type="ARBA" id="ARBA00022729"/>
    </source>
</evidence>
<dbReference type="EMBL" id="UOFK01000112">
    <property type="protein sequence ID" value="VAW77181.1"/>
    <property type="molecule type" value="Genomic_DNA"/>
</dbReference>
<feature type="domain" description="Solute-binding protein family 3/N-terminal" evidence="2">
    <location>
        <begin position="31"/>
        <end position="130"/>
    </location>
</feature>
<dbReference type="CDD" id="cd01009">
    <property type="entry name" value="PBP2_YfhD_N"/>
    <property type="match status" value="1"/>
</dbReference>
<dbReference type="SUPFAM" id="SSF53850">
    <property type="entry name" value="Periplasmic binding protein-like II"/>
    <property type="match status" value="1"/>
</dbReference>